<dbReference type="Proteomes" id="UP001341840">
    <property type="component" value="Unassembled WGS sequence"/>
</dbReference>
<accession>A0ABU6SZH0</accession>
<dbReference type="EMBL" id="JASCZI010065047">
    <property type="protein sequence ID" value="MED6141849.1"/>
    <property type="molecule type" value="Genomic_DNA"/>
</dbReference>
<comment type="caution">
    <text evidence="1">The sequence shown here is derived from an EMBL/GenBank/DDBJ whole genome shotgun (WGS) entry which is preliminary data.</text>
</comment>
<name>A0ABU6SZH0_9FABA</name>
<feature type="non-terminal residue" evidence="1">
    <location>
        <position position="104"/>
    </location>
</feature>
<keyword evidence="2" id="KW-1185">Reference proteome</keyword>
<reference evidence="1 2" key="1">
    <citation type="journal article" date="2023" name="Plants (Basel)">
        <title>Bridging the Gap: Combining Genomics and Transcriptomics Approaches to Understand Stylosanthes scabra, an Orphan Legume from the Brazilian Caatinga.</title>
        <authorList>
            <person name="Ferreira-Neto J.R.C."/>
            <person name="da Silva M.D."/>
            <person name="Binneck E."/>
            <person name="de Melo N.F."/>
            <person name="da Silva R.H."/>
            <person name="de Melo A.L.T.M."/>
            <person name="Pandolfi V."/>
            <person name="Bustamante F.O."/>
            <person name="Brasileiro-Vidal A.C."/>
            <person name="Benko-Iseppon A.M."/>
        </authorList>
    </citation>
    <scope>NUCLEOTIDE SEQUENCE [LARGE SCALE GENOMIC DNA]</scope>
    <source>
        <tissue evidence="1">Leaves</tissue>
    </source>
</reference>
<proteinExistence type="predicted"/>
<organism evidence="1 2">
    <name type="scientific">Stylosanthes scabra</name>
    <dbReference type="NCBI Taxonomy" id="79078"/>
    <lineage>
        <taxon>Eukaryota</taxon>
        <taxon>Viridiplantae</taxon>
        <taxon>Streptophyta</taxon>
        <taxon>Embryophyta</taxon>
        <taxon>Tracheophyta</taxon>
        <taxon>Spermatophyta</taxon>
        <taxon>Magnoliopsida</taxon>
        <taxon>eudicotyledons</taxon>
        <taxon>Gunneridae</taxon>
        <taxon>Pentapetalae</taxon>
        <taxon>rosids</taxon>
        <taxon>fabids</taxon>
        <taxon>Fabales</taxon>
        <taxon>Fabaceae</taxon>
        <taxon>Papilionoideae</taxon>
        <taxon>50 kb inversion clade</taxon>
        <taxon>dalbergioids sensu lato</taxon>
        <taxon>Dalbergieae</taxon>
        <taxon>Pterocarpus clade</taxon>
        <taxon>Stylosanthes</taxon>
    </lineage>
</organism>
<evidence type="ECO:0000313" key="2">
    <source>
        <dbReference type="Proteomes" id="UP001341840"/>
    </source>
</evidence>
<protein>
    <submittedName>
        <fullName evidence="1">Uncharacterized protein</fullName>
    </submittedName>
</protein>
<gene>
    <name evidence="1" type="ORF">PIB30_107563</name>
</gene>
<evidence type="ECO:0000313" key="1">
    <source>
        <dbReference type="EMBL" id="MED6141849.1"/>
    </source>
</evidence>
<sequence length="104" mass="10949">MANLLNKPAVVSSFFPFKKTPVPKPNSAPKTTASTAVSATVSGGLRVVQQLQLDPFSVGDDIISKNIIGIHDAQAVRQDVDSLFNVVSNIVRSSTNVAGSLDLK</sequence>